<evidence type="ECO:0000256" key="1">
    <source>
        <dbReference type="ARBA" id="ARBA00008683"/>
    </source>
</evidence>
<organism evidence="7 8">
    <name type="scientific">Propioniferax innocua</name>
    <dbReference type="NCBI Taxonomy" id="1753"/>
    <lineage>
        <taxon>Bacteria</taxon>
        <taxon>Bacillati</taxon>
        <taxon>Actinomycetota</taxon>
        <taxon>Actinomycetes</taxon>
        <taxon>Propionibacteriales</taxon>
        <taxon>Propionibacteriaceae</taxon>
        <taxon>Propioniferax</taxon>
    </lineage>
</organism>
<feature type="active site" description="Nucleophile" evidence="5">
    <location>
        <position position="378"/>
    </location>
</feature>
<dbReference type="CDD" id="cd07023">
    <property type="entry name" value="S49_Sppa_N_C"/>
    <property type="match status" value="1"/>
</dbReference>
<keyword evidence="3" id="KW-0378">Hydrolase</keyword>
<dbReference type="OrthoDB" id="9764363at2"/>
<feature type="domain" description="Peptidase S49" evidence="6">
    <location>
        <begin position="95"/>
        <end position="244"/>
    </location>
</feature>
<dbReference type="InterPro" id="IPR004634">
    <property type="entry name" value="Pept_S49_pIV"/>
</dbReference>
<evidence type="ECO:0000259" key="6">
    <source>
        <dbReference type="Pfam" id="PF01343"/>
    </source>
</evidence>
<dbReference type="InterPro" id="IPR002142">
    <property type="entry name" value="Peptidase_S49"/>
</dbReference>
<dbReference type="PIRSF" id="PIRSF001217">
    <property type="entry name" value="Protease_4_SppA"/>
    <property type="match status" value="1"/>
</dbReference>
<dbReference type="InterPro" id="IPR047272">
    <property type="entry name" value="S49_SppA_C"/>
</dbReference>
<dbReference type="Gene3D" id="6.20.330.10">
    <property type="match status" value="1"/>
</dbReference>
<dbReference type="GO" id="GO:0008236">
    <property type="term" value="F:serine-type peptidase activity"/>
    <property type="evidence" value="ECO:0007669"/>
    <property type="project" value="UniProtKB-KW"/>
</dbReference>
<comment type="caution">
    <text evidence="7">The sequence shown here is derived from an EMBL/GenBank/DDBJ whole genome shotgun (WGS) entry which is preliminary data.</text>
</comment>
<keyword evidence="8" id="KW-1185">Reference proteome</keyword>
<comment type="similarity">
    <text evidence="1">Belongs to the peptidase S49 family.</text>
</comment>
<dbReference type="Gene3D" id="3.90.226.10">
    <property type="entry name" value="2-enoyl-CoA Hydratase, Chain A, domain 1"/>
    <property type="match status" value="3"/>
</dbReference>
<dbReference type="PANTHER" id="PTHR33209">
    <property type="entry name" value="PROTEASE 4"/>
    <property type="match status" value="1"/>
</dbReference>
<dbReference type="GO" id="GO:0016020">
    <property type="term" value="C:membrane"/>
    <property type="evidence" value="ECO:0007669"/>
    <property type="project" value="InterPro"/>
</dbReference>
<keyword evidence="2" id="KW-0645">Protease</keyword>
<evidence type="ECO:0000313" key="7">
    <source>
        <dbReference type="EMBL" id="TQL62407.1"/>
    </source>
</evidence>
<evidence type="ECO:0000256" key="4">
    <source>
        <dbReference type="ARBA" id="ARBA00022825"/>
    </source>
</evidence>
<dbReference type="Pfam" id="PF01343">
    <property type="entry name" value="Peptidase_S49"/>
    <property type="match status" value="2"/>
</dbReference>
<name>A0A542ZQ02_9ACTN</name>
<dbReference type="InterPro" id="IPR047217">
    <property type="entry name" value="S49_SppA_67K_type_N"/>
</dbReference>
<dbReference type="GO" id="GO:0006465">
    <property type="term" value="P:signal peptide processing"/>
    <property type="evidence" value="ECO:0007669"/>
    <property type="project" value="InterPro"/>
</dbReference>
<sequence length="579" mass="61956">MSVLQKITERVRPNPANLPVVLELDLARGVLTHAPTSPIEALKQRTATTLRDIREGLAHAEKDDHVVGLAVHIGTAPLPLGDADEVAELIAAFTKPTIAWTETFGELSGHSSAYRIACAADEIWLQPTGTVGFSGFHASMTLFRGTLEKVGVTPHFEQRKEYKSAAETFGGREISDANREQTQRLVDSLLEHAIGDVASARNLDEDTVRGLVDQSPIGAEQALEAGLIDHVGYRDEVYTAMRERWGTERRTRGDDRSGEVRHAIHPSYVNRYNQRAQTTGRLSRMFATDRSAIGVVSAIGNIVLGPSTPGVGGTPCGCDTLSAQLRSARHDDSVQAVVLRVDSGGGSAVGSDQVRREVLQLREAGKPVVASMGNVAASGGYFIAMGADRIVANPSTITGSIGVLGGKFILAGLHERIGLVREGADAGARAGMWSEREFTEDELDVLNAWLDEVYSDFTTKAAQDRGMPIDELEPLARGRVWTGADAAERGLVDHVGGLATALRVAAEHAGAKPGELAVRTLPQMPWLDQLRPPESSETHASAVGWDLGPDGLFRAAARMLGMEAPAGVLSLPWTPHIRS</sequence>
<reference evidence="7 8" key="1">
    <citation type="submission" date="2019-06" db="EMBL/GenBank/DDBJ databases">
        <title>Sequencing the genomes of 1000 actinobacteria strains.</title>
        <authorList>
            <person name="Klenk H.-P."/>
        </authorList>
    </citation>
    <scope>NUCLEOTIDE SEQUENCE [LARGE SCALE GENOMIC DNA]</scope>
    <source>
        <strain evidence="7 8">DSM 8251</strain>
    </source>
</reference>
<evidence type="ECO:0000256" key="5">
    <source>
        <dbReference type="PIRSR" id="PIRSR001217-1"/>
    </source>
</evidence>
<dbReference type="AlphaFoldDB" id="A0A542ZQ02"/>
<dbReference type="Proteomes" id="UP000316196">
    <property type="component" value="Unassembled WGS sequence"/>
</dbReference>
<keyword evidence="4" id="KW-0720">Serine protease</keyword>
<feature type="domain" description="Peptidase S49" evidence="6">
    <location>
        <begin position="361"/>
        <end position="511"/>
    </location>
</feature>
<dbReference type="SUPFAM" id="SSF52096">
    <property type="entry name" value="ClpP/crotonase"/>
    <property type="match status" value="2"/>
</dbReference>
<evidence type="ECO:0000256" key="3">
    <source>
        <dbReference type="ARBA" id="ARBA00022801"/>
    </source>
</evidence>
<dbReference type="CDD" id="cd07018">
    <property type="entry name" value="S49_SppA_67K_type"/>
    <property type="match status" value="1"/>
</dbReference>
<dbReference type="RefSeq" id="WP_142092263.1">
    <property type="nucleotide sequence ID" value="NZ_BAAAMD010000003.1"/>
</dbReference>
<dbReference type="PANTHER" id="PTHR33209:SF1">
    <property type="entry name" value="PEPTIDASE S49 DOMAIN-CONTAINING PROTEIN"/>
    <property type="match status" value="1"/>
</dbReference>
<evidence type="ECO:0000313" key="8">
    <source>
        <dbReference type="Proteomes" id="UP000316196"/>
    </source>
</evidence>
<evidence type="ECO:0000256" key="2">
    <source>
        <dbReference type="ARBA" id="ARBA00022670"/>
    </source>
</evidence>
<gene>
    <name evidence="7" type="ORF">FB460_0182</name>
</gene>
<accession>A0A542ZQ02</accession>
<dbReference type="InterPro" id="IPR029045">
    <property type="entry name" value="ClpP/crotonase-like_dom_sf"/>
</dbReference>
<protein>
    <submittedName>
        <fullName evidence="7">Signal peptide peptidase A</fullName>
    </submittedName>
</protein>
<proteinExistence type="inferred from homology"/>
<dbReference type="EMBL" id="VFOR01000001">
    <property type="protein sequence ID" value="TQL62407.1"/>
    <property type="molecule type" value="Genomic_DNA"/>
</dbReference>
<feature type="active site" description="Proton donor/acceptor" evidence="5">
    <location>
        <position position="163"/>
    </location>
</feature>